<sequence length="69" mass="7932">MSQDAKRVTLKRDGRVLVDGADTGWKWHKSSGFHPEYKLRGATEILRHYKLKTFKLKVLDFHNGTGAYA</sequence>
<dbReference type="RefSeq" id="WP_076700320.1">
    <property type="nucleotide sequence ID" value="NZ_CP015093.1"/>
</dbReference>
<gene>
    <name evidence="1" type="ORF">Ga0080574_TMP2764</name>
</gene>
<proteinExistence type="predicted"/>
<evidence type="ECO:0000313" key="1">
    <source>
        <dbReference type="EMBL" id="APZ53098.1"/>
    </source>
</evidence>
<dbReference type="EMBL" id="CP015093">
    <property type="protein sequence ID" value="APZ53098.1"/>
    <property type="molecule type" value="Genomic_DNA"/>
</dbReference>
<dbReference type="AlphaFoldDB" id="A0A1P8UUQ7"/>
<dbReference type="KEGG" id="paby:Ga0080574_TMP2764"/>
<accession>A0A1P8UUQ7</accession>
<reference evidence="1 2" key="1">
    <citation type="submission" date="2016-04" db="EMBL/GenBank/DDBJ databases">
        <title>Deep-sea bacteria in the southern Pacific.</title>
        <authorList>
            <person name="Tang K."/>
        </authorList>
    </citation>
    <scope>NUCLEOTIDE SEQUENCE [LARGE SCALE GENOMIC DNA]</scope>
    <source>
        <strain evidence="1 2">JLT2014</strain>
    </source>
</reference>
<evidence type="ECO:0000313" key="2">
    <source>
        <dbReference type="Proteomes" id="UP000187059"/>
    </source>
</evidence>
<organism evidence="1 2">
    <name type="scientific">Salipiger abyssi</name>
    <dbReference type="NCBI Taxonomy" id="1250539"/>
    <lineage>
        <taxon>Bacteria</taxon>
        <taxon>Pseudomonadati</taxon>
        <taxon>Pseudomonadota</taxon>
        <taxon>Alphaproteobacteria</taxon>
        <taxon>Rhodobacterales</taxon>
        <taxon>Roseobacteraceae</taxon>
        <taxon>Salipiger</taxon>
    </lineage>
</organism>
<dbReference type="Proteomes" id="UP000187059">
    <property type="component" value="Chromosome"/>
</dbReference>
<name>A0A1P8UUQ7_9RHOB</name>
<protein>
    <submittedName>
        <fullName evidence="1">Uncharacterized protein</fullName>
    </submittedName>
</protein>
<keyword evidence="2" id="KW-1185">Reference proteome</keyword>